<organism evidence="2 3">
    <name type="scientific">Fulvivirga kasyanovii</name>
    <dbReference type="NCBI Taxonomy" id="396812"/>
    <lineage>
        <taxon>Bacteria</taxon>
        <taxon>Pseudomonadati</taxon>
        <taxon>Bacteroidota</taxon>
        <taxon>Cytophagia</taxon>
        <taxon>Cytophagales</taxon>
        <taxon>Fulvivirgaceae</taxon>
        <taxon>Fulvivirga</taxon>
    </lineage>
</organism>
<evidence type="ECO:0008006" key="4">
    <source>
        <dbReference type="Google" id="ProtNLM"/>
    </source>
</evidence>
<gene>
    <name evidence="2" type="ORF">E1163_02130</name>
</gene>
<feature type="compositionally biased region" description="Polar residues" evidence="1">
    <location>
        <begin position="107"/>
        <end position="119"/>
    </location>
</feature>
<name>A0ABW9RJ77_9BACT</name>
<evidence type="ECO:0000313" key="3">
    <source>
        <dbReference type="Proteomes" id="UP000798808"/>
    </source>
</evidence>
<feature type="compositionally biased region" description="Low complexity" evidence="1">
    <location>
        <begin position="81"/>
        <end position="94"/>
    </location>
</feature>
<dbReference type="Proteomes" id="UP000798808">
    <property type="component" value="Unassembled WGS sequence"/>
</dbReference>
<sequence>MATSDSRIGQKFGDALSVGQGAIEMGLGAGVAEGSASGGVVTSSTGVGAVAGAAGAIGGIVISAHGANTMYNGFNNMLNADGNNSGAANENANTGKRRKNRIPDQGKPNTVAENPSGTTMKKYGDDGWVQKEFNKGHAKDSNPKGLED</sequence>
<feature type="non-terminal residue" evidence="2">
    <location>
        <position position="148"/>
    </location>
</feature>
<keyword evidence="3" id="KW-1185">Reference proteome</keyword>
<evidence type="ECO:0000256" key="1">
    <source>
        <dbReference type="SAM" id="MobiDB-lite"/>
    </source>
</evidence>
<feature type="region of interest" description="Disordered" evidence="1">
    <location>
        <begin position="81"/>
        <end position="148"/>
    </location>
</feature>
<accession>A0ABW9RJ77</accession>
<protein>
    <recommendedName>
        <fullName evidence="4">Glycine zipper domain-containing protein</fullName>
    </recommendedName>
</protein>
<feature type="compositionally biased region" description="Basic and acidic residues" evidence="1">
    <location>
        <begin position="122"/>
        <end position="148"/>
    </location>
</feature>
<evidence type="ECO:0000313" key="2">
    <source>
        <dbReference type="EMBL" id="MTI23741.1"/>
    </source>
</evidence>
<comment type="caution">
    <text evidence="2">The sequence shown here is derived from an EMBL/GenBank/DDBJ whole genome shotgun (WGS) entry which is preliminary data.</text>
</comment>
<reference evidence="2 3" key="1">
    <citation type="submission" date="2019-02" db="EMBL/GenBank/DDBJ databases">
        <authorList>
            <person name="Goldberg S.R."/>
            <person name="Haltli B.A."/>
            <person name="Correa H."/>
            <person name="Russell K.G."/>
        </authorList>
    </citation>
    <scope>NUCLEOTIDE SEQUENCE [LARGE SCALE GENOMIC DNA]</scope>
    <source>
        <strain evidence="2 3">JCM 16186</strain>
    </source>
</reference>
<dbReference type="RefSeq" id="WP_221417912.1">
    <property type="nucleotide sequence ID" value="NZ_SMLW01000292.1"/>
</dbReference>
<dbReference type="EMBL" id="SMLW01000292">
    <property type="protein sequence ID" value="MTI23741.1"/>
    <property type="molecule type" value="Genomic_DNA"/>
</dbReference>
<proteinExistence type="predicted"/>